<reference evidence="1 2" key="1">
    <citation type="submission" date="2020-01" db="EMBL/GenBank/DDBJ databases">
        <title>Insect and environment-associated Actinomycetes.</title>
        <authorList>
            <person name="Currrie C."/>
            <person name="Chevrette M."/>
            <person name="Carlson C."/>
            <person name="Stubbendieck R."/>
            <person name="Wendt-Pienkowski E."/>
        </authorList>
    </citation>
    <scope>NUCLEOTIDE SEQUENCE [LARGE SCALE GENOMIC DNA]</scope>
    <source>
        <strain evidence="1 2">SID11342</strain>
    </source>
</reference>
<proteinExistence type="predicted"/>
<dbReference type="Proteomes" id="UP000471293">
    <property type="component" value="Unassembled WGS sequence"/>
</dbReference>
<name>A0A6N9U6E1_STRHA</name>
<dbReference type="RefSeq" id="WP_164348477.1">
    <property type="nucleotide sequence ID" value="NZ_JAAGLQ010000595.1"/>
</dbReference>
<dbReference type="AlphaFoldDB" id="A0A6N9U6E1"/>
<gene>
    <name evidence="1" type="ORF">G3I29_27610</name>
</gene>
<evidence type="ECO:0000313" key="1">
    <source>
        <dbReference type="EMBL" id="NEA19188.1"/>
    </source>
</evidence>
<protein>
    <submittedName>
        <fullName evidence="1">Uncharacterized protein</fullName>
    </submittedName>
</protein>
<accession>A0A6N9U6E1</accession>
<evidence type="ECO:0000313" key="2">
    <source>
        <dbReference type="Proteomes" id="UP000471293"/>
    </source>
</evidence>
<dbReference type="EMBL" id="JAAGLQ010000595">
    <property type="protein sequence ID" value="NEA19188.1"/>
    <property type="molecule type" value="Genomic_DNA"/>
</dbReference>
<comment type="caution">
    <text evidence="1">The sequence shown here is derived from an EMBL/GenBank/DDBJ whole genome shotgun (WGS) entry which is preliminary data.</text>
</comment>
<sequence>MGYYAPDNHLCDCGHCGQRLTGRQERYCSAACRQAAYRGSKQPKRLEFKPCPLCGEPFHVTSKRKKFCDYHDEAEDDCRAAQDDLDDAAWLAAEERRTALCVHCGQPAGWSGRGRPRRFCSNHCKQADYRKRRAQRAA</sequence>
<organism evidence="1 2">
    <name type="scientific">Streptomyces halstedii</name>
    <dbReference type="NCBI Taxonomy" id="1944"/>
    <lineage>
        <taxon>Bacteria</taxon>
        <taxon>Bacillati</taxon>
        <taxon>Actinomycetota</taxon>
        <taxon>Actinomycetes</taxon>
        <taxon>Kitasatosporales</taxon>
        <taxon>Streptomycetaceae</taxon>
        <taxon>Streptomyces</taxon>
    </lineage>
</organism>